<dbReference type="SMART" id="SM00260">
    <property type="entry name" value="CheW"/>
    <property type="match status" value="1"/>
</dbReference>
<reference evidence="5 6" key="1">
    <citation type="journal article" date="2017" name="Int. J. Syst. Evol. Microbiol.">
        <title>Ramlibacter alkalitolerans sp. nov., alkali-tolerant bacterium isolated from soil of ginseng.</title>
        <authorList>
            <person name="Lee D.H."/>
            <person name="Cha C.J."/>
        </authorList>
    </citation>
    <scope>NUCLEOTIDE SEQUENCE [LARGE SCALE GENOMIC DNA]</scope>
    <source>
        <strain evidence="5 6">KACC 19305</strain>
    </source>
</reference>
<dbReference type="PANTHER" id="PTHR22617">
    <property type="entry name" value="CHEMOTAXIS SENSOR HISTIDINE KINASE-RELATED"/>
    <property type="match status" value="1"/>
</dbReference>
<dbReference type="SUPFAM" id="SSF50341">
    <property type="entry name" value="CheW-like"/>
    <property type="match status" value="1"/>
</dbReference>
<dbReference type="RefSeq" id="WP_201688123.1">
    <property type="nucleotide sequence ID" value="NZ_JAEQND010000003.1"/>
</dbReference>
<evidence type="ECO:0000256" key="2">
    <source>
        <dbReference type="ARBA" id="ARBA00021483"/>
    </source>
</evidence>
<proteinExistence type="predicted"/>
<gene>
    <name evidence="5" type="ORF">JI746_07240</name>
</gene>
<dbReference type="Pfam" id="PF01584">
    <property type="entry name" value="CheW"/>
    <property type="match status" value="1"/>
</dbReference>
<name>A0ABS1JKY9_9BURK</name>
<dbReference type="Proteomes" id="UP000622707">
    <property type="component" value="Unassembled WGS sequence"/>
</dbReference>
<comment type="subcellular location">
    <subcellularLocation>
        <location evidence="1">Cytoplasm</location>
    </subcellularLocation>
</comment>
<dbReference type="InterPro" id="IPR036061">
    <property type="entry name" value="CheW-like_dom_sf"/>
</dbReference>
<dbReference type="InterPro" id="IPR002545">
    <property type="entry name" value="CheW-lke_dom"/>
</dbReference>
<keyword evidence="3" id="KW-0963">Cytoplasm</keyword>
<dbReference type="PANTHER" id="PTHR22617:SF45">
    <property type="entry name" value="CHEMOTAXIS PROTEIN CHEW"/>
    <property type="match status" value="1"/>
</dbReference>
<dbReference type="PROSITE" id="PS50851">
    <property type="entry name" value="CHEW"/>
    <property type="match status" value="1"/>
</dbReference>
<evidence type="ECO:0000313" key="5">
    <source>
        <dbReference type="EMBL" id="MBL0424897.1"/>
    </source>
</evidence>
<evidence type="ECO:0000256" key="3">
    <source>
        <dbReference type="ARBA" id="ARBA00022490"/>
    </source>
</evidence>
<feature type="domain" description="CheW-like" evidence="4">
    <location>
        <begin position="24"/>
        <end position="164"/>
    </location>
</feature>
<accession>A0ABS1JKY9</accession>
<evidence type="ECO:0000313" key="6">
    <source>
        <dbReference type="Proteomes" id="UP000622707"/>
    </source>
</evidence>
<evidence type="ECO:0000259" key="4">
    <source>
        <dbReference type="PROSITE" id="PS50851"/>
    </source>
</evidence>
<keyword evidence="6" id="KW-1185">Reference proteome</keyword>
<dbReference type="InterPro" id="IPR039315">
    <property type="entry name" value="CheW"/>
</dbReference>
<protein>
    <recommendedName>
        <fullName evidence="2">Chemotaxis protein CheW</fullName>
    </recommendedName>
</protein>
<comment type="caution">
    <text evidence="5">The sequence shown here is derived from an EMBL/GenBank/DDBJ whole genome shotgun (WGS) entry which is preliminary data.</text>
</comment>
<sequence length="168" mass="17939">MEMTSEGAHIARHEAVREAASPLAGEYLTWRLGDEEYGVDIHTVQEIRCYEPPTRVPAAPPWIKGVVNLRGAIVPIADLRLKLGAQRAEYTPLTVVIVLSARGRLAGVVVDAVSEVIDLPTDAIRPPPGLAGEQGPDFVTGLATIDQRMLMLVDMGRLLGASLGDAAP</sequence>
<dbReference type="CDD" id="cd00732">
    <property type="entry name" value="CheW"/>
    <property type="match status" value="1"/>
</dbReference>
<evidence type="ECO:0000256" key="1">
    <source>
        <dbReference type="ARBA" id="ARBA00004496"/>
    </source>
</evidence>
<dbReference type="EMBL" id="JAEQND010000003">
    <property type="protein sequence ID" value="MBL0424897.1"/>
    <property type="molecule type" value="Genomic_DNA"/>
</dbReference>
<dbReference type="Gene3D" id="2.30.30.40">
    <property type="entry name" value="SH3 Domains"/>
    <property type="match status" value="1"/>
</dbReference>
<dbReference type="Gene3D" id="2.40.50.180">
    <property type="entry name" value="CheA-289, Domain 4"/>
    <property type="match status" value="1"/>
</dbReference>
<organism evidence="5 6">
    <name type="scientific">Ramlibacter alkalitolerans</name>
    <dbReference type="NCBI Taxonomy" id="2039631"/>
    <lineage>
        <taxon>Bacteria</taxon>
        <taxon>Pseudomonadati</taxon>
        <taxon>Pseudomonadota</taxon>
        <taxon>Betaproteobacteria</taxon>
        <taxon>Burkholderiales</taxon>
        <taxon>Comamonadaceae</taxon>
        <taxon>Ramlibacter</taxon>
    </lineage>
</organism>